<dbReference type="CDD" id="cd07377">
    <property type="entry name" value="WHTH_GntR"/>
    <property type="match status" value="1"/>
</dbReference>
<dbReference type="SUPFAM" id="SSF48008">
    <property type="entry name" value="GntR ligand-binding domain-like"/>
    <property type="match status" value="1"/>
</dbReference>
<dbReference type="SMART" id="SM00895">
    <property type="entry name" value="FCD"/>
    <property type="match status" value="1"/>
</dbReference>
<dbReference type="PROSITE" id="PS50949">
    <property type="entry name" value="HTH_GNTR"/>
    <property type="match status" value="1"/>
</dbReference>
<reference evidence="5 6" key="1">
    <citation type="submission" date="2019-05" db="EMBL/GenBank/DDBJ databases">
        <title>Georgenia *** sp. nov., and Georgenia *** sp. nov., isolated from the intestinal contents of plateau pika (Ochotona curzoniae) in the Qinghai-Tibet plateau of China.</title>
        <authorList>
            <person name="Tian Z."/>
        </authorList>
    </citation>
    <scope>NUCLEOTIDE SEQUENCE [LARGE SCALE GENOMIC DNA]</scope>
    <source>
        <strain evidence="5 6">Z294</strain>
    </source>
</reference>
<dbReference type="Gene3D" id="1.10.10.10">
    <property type="entry name" value="Winged helix-like DNA-binding domain superfamily/Winged helix DNA-binding domain"/>
    <property type="match status" value="1"/>
</dbReference>
<dbReference type="InterPro" id="IPR011711">
    <property type="entry name" value="GntR_C"/>
</dbReference>
<dbReference type="PANTHER" id="PTHR43537:SF47">
    <property type="entry name" value="REGULATORY PROTEIN GNTR HTH"/>
    <property type="match status" value="1"/>
</dbReference>
<dbReference type="PRINTS" id="PR00035">
    <property type="entry name" value="HTHGNTR"/>
</dbReference>
<gene>
    <name evidence="5" type="ORF">FE251_06550</name>
</gene>
<keyword evidence="3" id="KW-0804">Transcription</keyword>
<dbReference type="SMART" id="SM00345">
    <property type="entry name" value="HTH_GNTR"/>
    <property type="match status" value="1"/>
</dbReference>
<organism evidence="5 6">
    <name type="scientific">Georgenia wutianyii</name>
    <dbReference type="NCBI Taxonomy" id="2585135"/>
    <lineage>
        <taxon>Bacteria</taxon>
        <taxon>Bacillati</taxon>
        <taxon>Actinomycetota</taxon>
        <taxon>Actinomycetes</taxon>
        <taxon>Micrococcales</taxon>
        <taxon>Bogoriellaceae</taxon>
        <taxon>Georgenia</taxon>
    </lineage>
</organism>
<dbReference type="InterPro" id="IPR036390">
    <property type="entry name" value="WH_DNA-bd_sf"/>
</dbReference>
<evidence type="ECO:0000256" key="3">
    <source>
        <dbReference type="ARBA" id="ARBA00023163"/>
    </source>
</evidence>
<evidence type="ECO:0000256" key="2">
    <source>
        <dbReference type="ARBA" id="ARBA00023125"/>
    </source>
</evidence>
<sequence>MAESGTARPLRREGLVGQAAARFREEVVSGRWPVGDKIPTEADLAATFGIGRNTVREAVQSLVHAGLLRREQGRGTYVISSSELSGSLERQLAGGTRRHYLELRLALDSTAASLAAQHRTDADVELLRRLRDRREAAWASDDVDLRTAADLDLHRAIVASTHNPLYVRLYDDMLDVFARHMRDDEGADEASVHRLHDELVEAVAAQDAGRAAALVSAIVEPFMGRPAGPGAAAPR</sequence>
<proteinExistence type="predicted"/>
<dbReference type="RefSeq" id="WP_139073135.1">
    <property type="nucleotide sequence ID" value="NZ_CP040899.1"/>
</dbReference>
<feature type="domain" description="HTH gntR-type" evidence="4">
    <location>
        <begin position="13"/>
        <end position="81"/>
    </location>
</feature>
<protein>
    <submittedName>
        <fullName evidence="5">FadR family transcriptional regulator</fullName>
    </submittedName>
</protein>
<accession>A0ABX5VLJ7</accession>
<dbReference type="Pfam" id="PF00392">
    <property type="entry name" value="GntR"/>
    <property type="match status" value="1"/>
</dbReference>
<dbReference type="PANTHER" id="PTHR43537">
    <property type="entry name" value="TRANSCRIPTIONAL REGULATOR, GNTR FAMILY"/>
    <property type="match status" value="1"/>
</dbReference>
<dbReference type="Gene3D" id="1.20.120.530">
    <property type="entry name" value="GntR ligand-binding domain-like"/>
    <property type="match status" value="1"/>
</dbReference>
<evidence type="ECO:0000259" key="4">
    <source>
        <dbReference type="PROSITE" id="PS50949"/>
    </source>
</evidence>
<dbReference type="InterPro" id="IPR000524">
    <property type="entry name" value="Tscrpt_reg_HTH_GntR"/>
</dbReference>
<dbReference type="InterPro" id="IPR036388">
    <property type="entry name" value="WH-like_DNA-bd_sf"/>
</dbReference>
<evidence type="ECO:0000313" key="6">
    <source>
        <dbReference type="Proteomes" id="UP000313948"/>
    </source>
</evidence>
<name>A0ABX5VLJ7_9MICO</name>
<evidence type="ECO:0000256" key="1">
    <source>
        <dbReference type="ARBA" id="ARBA00023015"/>
    </source>
</evidence>
<keyword evidence="1" id="KW-0805">Transcription regulation</keyword>
<dbReference type="Pfam" id="PF07729">
    <property type="entry name" value="FCD"/>
    <property type="match status" value="1"/>
</dbReference>
<keyword evidence="2" id="KW-0238">DNA-binding</keyword>
<dbReference type="InterPro" id="IPR008920">
    <property type="entry name" value="TF_FadR/GntR_C"/>
</dbReference>
<dbReference type="Proteomes" id="UP000313948">
    <property type="component" value="Chromosome"/>
</dbReference>
<dbReference type="SUPFAM" id="SSF46785">
    <property type="entry name" value="Winged helix' DNA-binding domain"/>
    <property type="match status" value="1"/>
</dbReference>
<keyword evidence="6" id="KW-1185">Reference proteome</keyword>
<evidence type="ECO:0000313" key="5">
    <source>
        <dbReference type="EMBL" id="QDB79068.1"/>
    </source>
</evidence>
<dbReference type="EMBL" id="CP040899">
    <property type="protein sequence ID" value="QDB79068.1"/>
    <property type="molecule type" value="Genomic_DNA"/>
</dbReference>